<dbReference type="OrthoDB" id="5880223at2"/>
<keyword evidence="2" id="KW-1185">Reference proteome</keyword>
<name>A0A090SWC0_9VIBR</name>
<proteinExistence type="predicted"/>
<comment type="caution">
    <text evidence="1">The sequence shown here is derived from an EMBL/GenBank/DDBJ whole genome shotgun (WGS) entry which is preliminary data.</text>
</comment>
<protein>
    <submittedName>
        <fullName evidence="1">Uncharacterized protein</fullName>
    </submittedName>
</protein>
<reference evidence="1 2" key="2">
    <citation type="submission" date="2014-09" db="EMBL/GenBank/DDBJ databases">
        <authorList>
            <consortium name="NBRP consortium"/>
            <person name="Sawabe T."/>
            <person name="Meirelles P."/>
            <person name="Nakanishi M."/>
            <person name="Sayaka M."/>
            <person name="Hattori M."/>
            <person name="Ohkuma M."/>
        </authorList>
    </citation>
    <scope>NUCLEOTIDE SEQUENCE [LARGE SCALE GENOMIC DNA]</scope>
    <source>
        <strain evidence="1 2">JCM 19240</strain>
    </source>
</reference>
<accession>A0A090SWC0</accession>
<reference evidence="1 2" key="1">
    <citation type="submission" date="2014-09" db="EMBL/GenBank/DDBJ databases">
        <title>Vibrio maritimus JCM 19240. (C210) whole genome shotgun sequence.</title>
        <authorList>
            <person name="Sawabe T."/>
            <person name="Meirelles P."/>
            <person name="Nakanishi M."/>
            <person name="Sayaka M."/>
            <person name="Hattori M."/>
            <person name="Ohkuma M."/>
        </authorList>
    </citation>
    <scope>NUCLEOTIDE SEQUENCE [LARGE SCALE GENOMIC DNA]</scope>
    <source>
        <strain evidence="1 2">JCM 19240</strain>
    </source>
</reference>
<organism evidence="1 2">
    <name type="scientific">Vibrio maritimus</name>
    <dbReference type="NCBI Taxonomy" id="990268"/>
    <lineage>
        <taxon>Bacteria</taxon>
        <taxon>Pseudomonadati</taxon>
        <taxon>Pseudomonadota</taxon>
        <taxon>Gammaproteobacteria</taxon>
        <taxon>Vibrionales</taxon>
        <taxon>Vibrionaceae</taxon>
        <taxon>Vibrio</taxon>
    </lineage>
</organism>
<evidence type="ECO:0000313" key="2">
    <source>
        <dbReference type="Proteomes" id="UP000029224"/>
    </source>
</evidence>
<evidence type="ECO:0000313" key="1">
    <source>
        <dbReference type="EMBL" id="GAL32045.1"/>
    </source>
</evidence>
<dbReference type="EMBL" id="BBMT01000001">
    <property type="protein sequence ID" value="GAL32045.1"/>
    <property type="molecule type" value="Genomic_DNA"/>
</dbReference>
<dbReference type="Proteomes" id="UP000029224">
    <property type="component" value="Unassembled WGS sequence"/>
</dbReference>
<sequence>MFEQKQFELMKNTLQGKVKNIDVIPSCSKESLLDAIKGAKSVNDLIGINKAILRLVSKAA</sequence>
<gene>
    <name evidence="1" type="ORF">JCM19240_5476</name>
</gene>
<dbReference type="AlphaFoldDB" id="A0A090SWC0"/>